<dbReference type="eggNOG" id="COG0159">
    <property type="taxonomic scope" value="Bacteria"/>
</dbReference>
<dbReference type="Proteomes" id="UP000076404">
    <property type="component" value="Chromosome"/>
</dbReference>
<dbReference type="Gene3D" id="3.20.20.70">
    <property type="entry name" value="Aldolase class I"/>
    <property type="match status" value="1"/>
</dbReference>
<evidence type="ECO:0000256" key="4">
    <source>
        <dbReference type="ARBA" id="ARBA00022605"/>
    </source>
</evidence>
<evidence type="ECO:0000256" key="10">
    <source>
        <dbReference type="RuleBase" id="RU003662"/>
    </source>
</evidence>
<comment type="subunit">
    <text evidence="3 9">Tetramer of two alpha and two beta chains.</text>
</comment>
<dbReference type="PANTHER" id="PTHR43406">
    <property type="entry name" value="TRYPTOPHAN SYNTHASE, ALPHA CHAIN"/>
    <property type="match status" value="1"/>
</dbReference>
<sequence length="273" mass="27857">MASTSVTTSPDALSPATSRLTARFAALAAAGRKALVCYVTAGHPDPARSVALIRGLVDAGADVIEVGVPFSDPLADGPVIQQSSQTALDHGITLERTLDIVREAAVGVPIVLFSYLNPIIAGGPEVLARARAAGVDGVLVTDLPVGADPVREQWFGASGLDFVRLVAPTTPAPRMEEIGRHGGGFVYLISRLGVTGERAALADDLPETVARLRASTSLPLCIGFGISTPEQAQAAARLGDGVVVGSALVRAAGNSVEEAIALTVSLRAALDAL</sequence>
<dbReference type="CDD" id="cd04724">
    <property type="entry name" value="Tryptophan_synthase_alpha"/>
    <property type="match status" value="1"/>
</dbReference>
<evidence type="ECO:0000256" key="9">
    <source>
        <dbReference type="HAMAP-Rule" id="MF_00131"/>
    </source>
</evidence>
<dbReference type="UniPathway" id="UPA00035">
    <property type="reaction ID" value="UER00044"/>
</dbReference>
<comment type="function">
    <text evidence="1 9">The alpha subunit is responsible for the aldol cleavage of indoleglycerol phosphate to indole and glyceraldehyde 3-phosphate.</text>
</comment>
<feature type="active site" description="Proton acceptor" evidence="9">
    <location>
        <position position="65"/>
    </location>
</feature>
<comment type="catalytic activity">
    <reaction evidence="8 9">
        <text>(1S,2R)-1-C-(indol-3-yl)glycerol 3-phosphate + L-serine = D-glyceraldehyde 3-phosphate + L-tryptophan + H2O</text>
        <dbReference type="Rhea" id="RHEA:10532"/>
        <dbReference type="ChEBI" id="CHEBI:15377"/>
        <dbReference type="ChEBI" id="CHEBI:33384"/>
        <dbReference type="ChEBI" id="CHEBI:57912"/>
        <dbReference type="ChEBI" id="CHEBI:58866"/>
        <dbReference type="ChEBI" id="CHEBI:59776"/>
        <dbReference type="EC" id="4.2.1.20"/>
    </reaction>
</comment>
<evidence type="ECO:0000256" key="7">
    <source>
        <dbReference type="ARBA" id="ARBA00023239"/>
    </source>
</evidence>
<keyword evidence="6 9" id="KW-0057">Aromatic amino acid biosynthesis</keyword>
<accession>A0A143BKA6</accession>
<comment type="similarity">
    <text evidence="9 10">Belongs to the TrpA family.</text>
</comment>
<dbReference type="GO" id="GO:0005829">
    <property type="term" value="C:cytosol"/>
    <property type="evidence" value="ECO:0007669"/>
    <property type="project" value="TreeGrafter"/>
</dbReference>
<evidence type="ECO:0000256" key="2">
    <source>
        <dbReference type="ARBA" id="ARBA00004733"/>
    </source>
</evidence>
<keyword evidence="7 9" id="KW-0456">Lyase</keyword>
<dbReference type="InterPro" id="IPR011060">
    <property type="entry name" value="RibuloseP-bd_barrel"/>
</dbReference>
<evidence type="ECO:0000313" key="11">
    <source>
        <dbReference type="EMBL" id="AMW04971.1"/>
    </source>
</evidence>
<reference evidence="11 12" key="2">
    <citation type="journal article" date="2016" name="Environ. Microbiol. Rep.">
        <title>Metagenomic evidence for the presence of phototrophic Gemmatimonadetes bacteria in diverse environments.</title>
        <authorList>
            <person name="Zeng Y."/>
            <person name="Baumbach J."/>
            <person name="Barbosa E.G."/>
            <person name="Azevedo V."/>
            <person name="Zhang C."/>
            <person name="Koblizek M."/>
        </authorList>
    </citation>
    <scope>NUCLEOTIDE SEQUENCE [LARGE SCALE GENOMIC DNA]</scope>
    <source>
        <strain evidence="11 12">AP64</strain>
    </source>
</reference>
<organism evidence="11 12">
    <name type="scientific">Gemmatimonas phototrophica</name>
    <dbReference type="NCBI Taxonomy" id="1379270"/>
    <lineage>
        <taxon>Bacteria</taxon>
        <taxon>Pseudomonadati</taxon>
        <taxon>Gemmatimonadota</taxon>
        <taxon>Gemmatimonadia</taxon>
        <taxon>Gemmatimonadales</taxon>
        <taxon>Gemmatimonadaceae</taxon>
        <taxon>Gemmatimonas</taxon>
    </lineage>
</organism>
<dbReference type="PANTHER" id="PTHR43406:SF1">
    <property type="entry name" value="TRYPTOPHAN SYNTHASE ALPHA CHAIN, CHLOROPLASTIC"/>
    <property type="match status" value="1"/>
</dbReference>
<dbReference type="NCBIfam" id="TIGR00262">
    <property type="entry name" value="trpA"/>
    <property type="match status" value="1"/>
</dbReference>
<reference evidence="11 12" key="1">
    <citation type="journal article" date="2014" name="Proc. Natl. Acad. Sci. U.S.A.">
        <title>Functional type 2 photosynthetic reaction centers found in the rare bacterial phylum Gemmatimonadetes.</title>
        <authorList>
            <person name="Zeng Y."/>
            <person name="Feng F."/>
            <person name="Medova H."/>
            <person name="Dean J."/>
            <person name="Koblizek M."/>
        </authorList>
    </citation>
    <scope>NUCLEOTIDE SEQUENCE [LARGE SCALE GENOMIC DNA]</scope>
    <source>
        <strain evidence="11 12">AP64</strain>
    </source>
</reference>
<keyword evidence="12" id="KW-1185">Reference proteome</keyword>
<evidence type="ECO:0000256" key="5">
    <source>
        <dbReference type="ARBA" id="ARBA00022822"/>
    </source>
</evidence>
<dbReference type="FunFam" id="3.20.20.70:FF:000037">
    <property type="entry name" value="Tryptophan synthase alpha chain"/>
    <property type="match status" value="1"/>
</dbReference>
<protein>
    <recommendedName>
        <fullName evidence="9">Tryptophan synthase alpha chain</fullName>
        <ecNumber evidence="9">4.2.1.20</ecNumber>
    </recommendedName>
</protein>
<evidence type="ECO:0000256" key="1">
    <source>
        <dbReference type="ARBA" id="ARBA00003365"/>
    </source>
</evidence>
<proteinExistence type="inferred from homology"/>
<dbReference type="InterPro" id="IPR002028">
    <property type="entry name" value="Trp_synthase_suA"/>
</dbReference>
<evidence type="ECO:0000256" key="8">
    <source>
        <dbReference type="ARBA" id="ARBA00049047"/>
    </source>
</evidence>
<dbReference type="Pfam" id="PF00290">
    <property type="entry name" value="Trp_syntA"/>
    <property type="match status" value="1"/>
</dbReference>
<dbReference type="AlphaFoldDB" id="A0A143BKA6"/>
<dbReference type="GO" id="GO:0004834">
    <property type="term" value="F:tryptophan synthase activity"/>
    <property type="evidence" value="ECO:0007669"/>
    <property type="project" value="UniProtKB-UniRule"/>
</dbReference>
<dbReference type="HAMAP" id="MF_00131">
    <property type="entry name" value="Trp_synth_alpha"/>
    <property type="match status" value="1"/>
</dbReference>
<dbReference type="STRING" id="1379270.GEMMAAP_09305"/>
<keyword evidence="4 9" id="KW-0028">Amino-acid biosynthesis</keyword>
<dbReference type="EC" id="4.2.1.20" evidence="9"/>
<evidence type="ECO:0000256" key="3">
    <source>
        <dbReference type="ARBA" id="ARBA00011270"/>
    </source>
</evidence>
<comment type="pathway">
    <text evidence="2 9">Amino-acid biosynthesis; L-tryptophan biosynthesis; L-tryptophan from chorismate: step 5/5.</text>
</comment>
<gene>
    <name evidence="9" type="primary">trpA</name>
    <name evidence="11" type="ORF">GEMMAAP_09305</name>
</gene>
<feature type="active site" description="Proton acceptor" evidence="9">
    <location>
        <position position="76"/>
    </location>
</feature>
<dbReference type="OrthoDB" id="9804578at2"/>
<dbReference type="InterPro" id="IPR018204">
    <property type="entry name" value="Trp_synthase_alpha_AS"/>
</dbReference>
<dbReference type="EMBL" id="CP011454">
    <property type="protein sequence ID" value="AMW04971.1"/>
    <property type="molecule type" value="Genomic_DNA"/>
</dbReference>
<dbReference type="PROSITE" id="PS00167">
    <property type="entry name" value="TRP_SYNTHASE_ALPHA"/>
    <property type="match status" value="1"/>
</dbReference>
<name>A0A143BKA6_9BACT</name>
<dbReference type="SUPFAM" id="SSF51366">
    <property type="entry name" value="Ribulose-phoshate binding barrel"/>
    <property type="match status" value="1"/>
</dbReference>
<keyword evidence="5 9" id="KW-0822">Tryptophan biosynthesis</keyword>
<evidence type="ECO:0000256" key="6">
    <source>
        <dbReference type="ARBA" id="ARBA00023141"/>
    </source>
</evidence>
<evidence type="ECO:0000313" key="12">
    <source>
        <dbReference type="Proteomes" id="UP000076404"/>
    </source>
</evidence>
<dbReference type="KEGG" id="gph:GEMMAAP_09305"/>
<dbReference type="InterPro" id="IPR013785">
    <property type="entry name" value="Aldolase_TIM"/>
</dbReference>